<evidence type="ECO:0000256" key="3">
    <source>
        <dbReference type="ARBA" id="ARBA00022692"/>
    </source>
</evidence>
<dbReference type="InterPro" id="IPR014743">
    <property type="entry name" value="Cl-channel_core"/>
</dbReference>
<feature type="region of interest" description="Disordered" evidence="11">
    <location>
        <begin position="1"/>
        <end position="20"/>
    </location>
</feature>
<keyword evidence="9" id="KW-0129">CBS domain</keyword>
<dbReference type="SMART" id="SM00116">
    <property type="entry name" value="CBS"/>
    <property type="match status" value="2"/>
</dbReference>
<feature type="transmembrane region" description="Helical" evidence="10">
    <location>
        <begin position="569"/>
        <end position="587"/>
    </location>
</feature>
<dbReference type="PANTHER" id="PTHR45720">
    <property type="entry name" value="CHLORIDE CHANNEL PROTEIN 2"/>
    <property type="match status" value="1"/>
</dbReference>
<keyword evidence="7 10" id="KW-0472">Membrane</keyword>
<proteinExistence type="inferred from homology"/>
<evidence type="ECO:0000256" key="10">
    <source>
        <dbReference type="RuleBase" id="RU361221"/>
    </source>
</evidence>
<feature type="transmembrane region" description="Helical" evidence="10">
    <location>
        <begin position="439"/>
        <end position="459"/>
    </location>
</feature>
<evidence type="ECO:0000256" key="9">
    <source>
        <dbReference type="PROSITE-ProRule" id="PRU00703"/>
    </source>
</evidence>
<keyword evidence="6 10" id="KW-0406">Ion transport</keyword>
<gene>
    <name evidence="13" type="primary">ClC-a</name>
    <name evidence="13" type="ORF">Tcan_12214</name>
</gene>
<feature type="transmembrane region" description="Helical" evidence="10">
    <location>
        <begin position="535"/>
        <end position="557"/>
    </location>
</feature>
<dbReference type="GO" id="GO:0005886">
    <property type="term" value="C:plasma membrane"/>
    <property type="evidence" value="ECO:0007669"/>
    <property type="project" value="TreeGrafter"/>
</dbReference>
<feature type="transmembrane region" description="Helical" evidence="10">
    <location>
        <begin position="163"/>
        <end position="189"/>
    </location>
</feature>
<feature type="transmembrane region" description="Helical" evidence="10">
    <location>
        <begin position="507"/>
        <end position="528"/>
    </location>
</feature>
<dbReference type="InterPro" id="IPR000644">
    <property type="entry name" value="CBS_dom"/>
</dbReference>
<evidence type="ECO:0000256" key="6">
    <source>
        <dbReference type="ARBA" id="ARBA00023065"/>
    </source>
</evidence>
<evidence type="ECO:0000256" key="2">
    <source>
        <dbReference type="ARBA" id="ARBA00022448"/>
    </source>
</evidence>
<dbReference type="Gene3D" id="3.10.580.10">
    <property type="entry name" value="CBS-domain"/>
    <property type="match status" value="2"/>
</dbReference>
<dbReference type="SUPFAM" id="SSF81340">
    <property type="entry name" value="Clc chloride channel"/>
    <property type="match status" value="1"/>
</dbReference>
<evidence type="ECO:0000256" key="11">
    <source>
        <dbReference type="SAM" id="MobiDB-lite"/>
    </source>
</evidence>
<dbReference type="GO" id="GO:0005247">
    <property type="term" value="F:voltage-gated chloride channel activity"/>
    <property type="evidence" value="ECO:0007669"/>
    <property type="project" value="TreeGrafter"/>
</dbReference>
<feature type="transmembrane region" description="Helical" evidence="10">
    <location>
        <begin position="599"/>
        <end position="619"/>
    </location>
</feature>
<evidence type="ECO:0000313" key="13">
    <source>
        <dbReference type="EMBL" id="KHN87739.1"/>
    </source>
</evidence>
<keyword evidence="5 10" id="KW-1133">Transmembrane helix</keyword>
<dbReference type="OrthoDB" id="4564at2759"/>
<dbReference type="SUPFAM" id="SSF54631">
    <property type="entry name" value="CBS-domain pair"/>
    <property type="match status" value="1"/>
</dbReference>
<keyword evidence="2 10" id="KW-0813">Transport</keyword>
<dbReference type="OMA" id="TKIYNWK"/>
<dbReference type="FunFam" id="1.10.3080.10:FF:000022">
    <property type="entry name" value="Chloride channel protein"/>
    <property type="match status" value="1"/>
</dbReference>
<comment type="similarity">
    <text evidence="10">Belongs to the chloride channel (TC 2.A.49) family.</text>
</comment>
<dbReference type="CDD" id="cd03683">
    <property type="entry name" value="ClC_1_like"/>
    <property type="match status" value="1"/>
</dbReference>
<dbReference type="AlphaFoldDB" id="A0A0B2W282"/>
<dbReference type="InterPro" id="IPR050970">
    <property type="entry name" value="Cl_channel_volt-gated"/>
</dbReference>
<dbReference type="PANTHER" id="PTHR45720:SF10">
    <property type="entry name" value="CHLORIDE CHANNEL PROTEIN 2"/>
    <property type="match status" value="1"/>
</dbReference>
<dbReference type="Pfam" id="PF00654">
    <property type="entry name" value="Voltage_CLC"/>
    <property type="match status" value="1"/>
</dbReference>
<keyword evidence="4" id="KW-0677">Repeat</keyword>
<dbReference type="Proteomes" id="UP000031036">
    <property type="component" value="Unassembled WGS sequence"/>
</dbReference>
<dbReference type="Gene3D" id="1.10.3080.10">
    <property type="entry name" value="Clc chloride channel"/>
    <property type="match status" value="1"/>
</dbReference>
<dbReference type="Pfam" id="PF00571">
    <property type="entry name" value="CBS"/>
    <property type="match status" value="1"/>
</dbReference>
<feature type="transmembrane region" description="Helical" evidence="10">
    <location>
        <begin position="357"/>
        <end position="374"/>
    </location>
</feature>
<reference evidence="13 14" key="1">
    <citation type="submission" date="2014-11" db="EMBL/GenBank/DDBJ databases">
        <title>Genetic blueprint of the zoonotic pathogen Toxocara canis.</title>
        <authorList>
            <person name="Zhu X.-Q."/>
            <person name="Korhonen P.K."/>
            <person name="Cai H."/>
            <person name="Young N.D."/>
            <person name="Nejsum P."/>
            <person name="von Samson-Himmelstjerna G."/>
            <person name="Boag P.R."/>
            <person name="Tan P."/>
            <person name="Li Q."/>
            <person name="Min J."/>
            <person name="Yang Y."/>
            <person name="Wang X."/>
            <person name="Fang X."/>
            <person name="Hall R.S."/>
            <person name="Hofmann A."/>
            <person name="Sternberg P.W."/>
            <person name="Jex A.R."/>
            <person name="Gasser R.B."/>
        </authorList>
    </citation>
    <scope>NUCLEOTIDE SEQUENCE [LARGE SCALE GENOMIC DNA]</scope>
    <source>
        <strain evidence="13">PN_DK_2014</strain>
    </source>
</reference>
<sequence length="1068" mass="119205">MKKAEANDKKSHTQAESSDRNNLLIAEALVTQSKMGIAERNKYVKRKERMSPCRVTNDDLRCLVGTKTGTNTLCSGAEREVVPLMRHKNTLTANTSSAHSNYVFSRNRQNESMPLRHFPITSSNSNVENITFEFSNECESRRPWYLRNPCHPQRIMRFLLEDWLFLIVLGTSMALFSLVTDVCISFLHTLHAHIMDGVDMTSDAKLNTLLSYAAWIAFTTTLMMSSVVFVHFISPYAIGSGIPEMKTILRGCALKECLTLRTLVAKIVGVILAIGSGFPIGKEGPFVHIGSIVAHQISWLERNSKPMCANESRFCEMLVAGCAAGVACTFCAPIGGVLFSIEVVAVYFAVRDYWRGFFAAACGSTLFSLLRIFTNSRATVTTFYQTHFKSDCYYPEELIAFLLLGCFNGLIGAVFICFHRHVVLFLRKNRMAKIFQTNWLIYPLFVSILYSAITFPKGIGKYITGEIVYSRTLREFFINCTWNVLRSSARQVCNENFTTRWSADESIFVKLSVFIVGFYFLAIVASTLPVPGGIFMPVFVVGGGIGRLVGELLAVVFPLGLRGEPLMPIYPGIYAVVGAASLCGAVTRTVSVAMITFELTGQIVLIIPVMIAVAVANIISSSFQPSIFDSIIKMKHLPYLPDMPKATSAVHAIRVEEIMVRNVVCLSLKCTYRDIQTVLVQMPRLRAFPVVDHPATKVLLGSISRGSLLHLLNEQVGDECRHAEAKRRANVDNKLPLSLFSDRTHSILRKISRKTVPVKRWKTEGDLFSLYDEIRRQTGAESPCGNFDNAVNVGVNLEILRRSKKLHSTHDVYTSVAGALRNLASFHFHDGNGREDVDLFGDTRRLWEHRQLMCQVNFPNGMLDSAPFQLVRSTSLYKVHSLFSMHGIRTAYVTECGVLLGVVGLPELRNAIERIQTGELRARIQRIDGAVEELHNSASDPSNQAPSVGPECTEEYDSDDYDDCILPRFKIEEVSHRLLELERKLTVALMASRAVTECIRQGDSVDKVSSNNDGTREQRSNVSASVDVLHYSELWPIKCRPSPPSHSKETVLHSAASPRFKRSLSDVF</sequence>
<keyword evidence="3 10" id="KW-0812">Transmembrane</keyword>
<dbReference type="InterPro" id="IPR046342">
    <property type="entry name" value="CBS_dom_sf"/>
</dbReference>
<feature type="transmembrane region" description="Helical" evidence="10">
    <location>
        <begin position="317"/>
        <end position="350"/>
    </location>
</feature>
<dbReference type="PROSITE" id="PS51371">
    <property type="entry name" value="CBS"/>
    <property type="match status" value="1"/>
</dbReference>
<feature type="transmembrane region" description="Helical" evidence="10">
    <location>
        <begin position="209"/>
        <end position="238"/>
    </location>
</feature>
<protein>
    <recommendedName>
        <fullName evidence="10">Chloride channel protein</fullName>
    </recommendedName>
</protein>
<dbReference type="InterPro" id="IPR001807">
    <property type="entry name" value="ClC"/>
</dbReference>
<evidence type="ECO:0000256" key="1">
    <source>
        <dbReference type="ARBA" id="ARBA00004141"/>
    </source>
</evidence>
<comment type="caution">
    <text evidence="13">The sequence shown here is derived from an EMBL/GenBank/DDBJ whole genome shotgun (WGS) entry which is preliminary data.</text>
</comment>
<comment type="subcellular location">
    <subcellularLocation>
        <location evidence="1 10">Membrane</location>
        <topology evidence="1 10">Multi-pass membrane protein</topology>
    </subcellularLocation>
</comment>
<feature type="compositionally biased region" description="Basic and acidic residues" evidence="11">
    <location>
        <begin position="1"/>
        <end position="19"/>
    </location>
</feature>
<keyword evidence="14" id="KW-1185">Reference proteome</keyword>
<evidence type="ECO:0000256" key="7">
    <source>
        <dbReference type="ARBA" id="ARBA00023136"/>
    </source>
</evidence>
<feature type="transmembrane region" description="Helical" evidence="10">
    <location>
        <begin position="398"/>
        <end position="418"/>
    </location>
</feature>
<evidence type="ECO:0000256" key="4">
    <source>
        <dbReference type="ARBA" id="ARBA00022737"/>
    </source>
</evidence>
<evidence type="ECO:0000259" key="12">
    <source>
        <dbReference type="PROSITE" id="PS51371"/>
    </source>
</evidence>
<feature type="transmembrane region" description="Helical" evidence="10">
    <location>
        <begin position="258"/>
        <end position="278"/>
    </location>
</feature>
<organism evidence="13 14">
    <name type="scientific">Toxocara canis</name>
    <name type="common">Canine roundworm</name>
    <dbReference type="NCBI Taxonomy" id="6265"/>
    <lineage>
        <taxon>Eukaryota</taxon>
        <taxon>Metazoa</taxon>
        <taxon>Ecdysozoa</taxon>
        <taxon>Nematoda</taxon>
        <taxon>Chromadorea</taxon>
        <taxon>Rhabditida</taxon>
        <taxon>Spirurina</taxon>
        <taxon>Ascaridomorpha</taxon>
        <taxon>Ascaridoidea</taxon>
        <taxon>Toxocaridae</taxon>
        <taxon>Toxocara</taxon>
    </lineage>
</organism>
<evidence type="ECO:0000313" key="14">
    <source>
        <dbReference type="Proteomes" id="UP000031036"/>
    </source>
</evidence>
<accession>A0A0B2W282</accession>
<feature type="domain" description="CBS" evidence="12">
    <location>
        <begin position="659"/>
        <end position="719"/>
    </location>
</feature>
<keyword evidence="8 10" id="KW-0868">Chloride</keyword>
<dbReference type="STRING" id="6265.A0A0B2W282"/>
<dbReference type="PRINTS" id="PR00762">
    <property type="entry name" value="CLCHANNEL"/>
</dbReference>
<evidence type="ECO:0000256" key="5">
    <source>
        <dbReference type="ARBA" id="ARBA00022989"/>
    </source>
</evidence>
<name>A0A0B2W282_TOXCA</name>
<evidence type="ECO:0000256" key="8">
    <source>
        <dbReference type="ARBA" id="ARBA00023214"/>
    </source>
</evidence>
<dbReference type="EMBL" id="JPKZ01000338">
    <property type="protein sequence ID" value="KHN87739.1"/>
    <property type="molecule type" value="Genomic_DNA"/>
</dbReference>